<evidence type="ECO:0000256" key="2">
    <source>
        <dbReference type="ARBA" id="ARBA00023015"/>
    </source>
</evidence>
<evidence type="ECO:0000259" key="5">
    <source>
        <dbReference type="PROSITE" id="PS50931"/>
    </source>
</evidence>
<dbReference type="InterPro" id="IPR000847">
    <property type="entry name" value="LysR_HTH_N"/>
</dbReference>
<dbReference type="Gene3D" id="1.10.10.10">
    <property type="entry name" value="Winged helix-like DNA-binding domain superfamily/Winged helix DNA-binding domain"/>
    <property type="match status" value="1"/>
</dbReference>
<dbReference type="EMBL" id="LT960614">
    <property type="protein sequence ID" value="SON55179.1"/>
    <property type="molecule type" value="Genomic_DNA"/>
</dbReference>
<proteinExistence type="inferred from homology"/>
<dbReference type="PROSITE" id="PS50931">
    <property type="entry name" value="HTH_LYSR"/>
    <property type="match status" value="1"/>
</dbReference>
<dbReference type="CDD" id="cd08414">
    <property type="entry name" value="PBP2_LTTR_aromatics_like"/>
    <property type="match status" value="1"/>
</dbReference>
<dbReference type="Proteomes" id="UP000223606">
    <property type="component" value="Chromosome 1"/>
</dbReference>
<keyword evidence="4" id="KW-0804">Transcription</keyword>
<keyword evidence="2" id="KW-0805">Transcription regulation</keyword>
<dbReference type="InterPro" id="IPR036388">
    <property type="entry name" value="WH-like_DNA-bd_sf"/>
</dbReference>
<comment type="similarity">
    <text evidence="1">Belongs to the LysR transcriptional regulatory family.</text>
</comment>
<dbReference type="Pfam" id="PF00126">
    <property type="entry name" value="HTH_1"/>
    <property type="match status" value="1"/>
</dbReference>
<feature type="domain" description="HTH lysR-type" evidence="5">
    <location>
        <begin position="6"/>
        <end position="63"/>
    </location>
</feature>
<dbReference type="PANTHER" id="PTHR30346:SF0">
    <property type="entry name" value="HCA OPERON TRANSCRIPTIONAL ACTIVATOR HCAR"/>
    <property type="match status" value="1"/>
</dbReference>
<evidence type="ECO:0000256" key="4">
    <source>
        <dbReference type="ARBA" id="ARBA00023163"/>
    </source>
</evidence>
<keyword evidence="7" id="KW-1185">Reference proteome</keyword>
<name>A0A2C9D4T3_9HYPH</name>
<keyword evidence="3" id="KW-0238">DNA-binding</keyword>
<evidence type="ECO:0000313" key="6">
    <source>
        <dbReference type="EMBL" id="SON55179.1"/>
    </source>
</evidence>
<dbReference type="FunFam" id="1.10.10.10:FF:000001">
    <property type="entry name" value="LysR family transcriptional regulator"/>
    <property type="match status" value="1"/>
</dbReference>
<dbReference type="SUPFAM" id="SSF53850">
    <property type="entry name" value="Periplasmic binding protein-like II"/>
    <property type="match status" value="1"/>
</dbReference>
<gene>
    <name evidence="6" type="primary">gltC_3</name>
    <name evidence="6" type="ORF">HDIA_1638</name>
</gene>
<reference evidence="7" key="1">
    <citation type="submission" date="2017-09" db="EMBL/GenBank/DDBJ databases">
        <title>Genome sequence of Nannocystis excedens DSM 71.</title>
        <authorList>
            <person name="Blom J."/>
        </authorList>
    </citation>
    <scope>NUCLEOTIDE SEQUENCE [LARGE SCALE GENOMIC DNA]</scope>
    <source>
        <strain evidence="7">type strain: E19</strain>
    </source>
</reference>
<dbReference type="GO" id="GO:0003700">
    <property type="term" value="F:DNA-binding transcription factor activity"/>
    <property type="evidence" value="ECO:0007669"/>
    <property type="project" value="InterPro"/>
</dbReference>
<dbReference type="Pfam" id="PF03466">
    <property type="entry name" value="LysR_substrate"/>
    <property type="match status" value="1"/>
</dbReference>
<dbReference type="OrthoDB" id="7216893at2"/>
<evidence type="ECO:0000256" key="1">
    <source>
        <dbReference type="ARBA" id="ARBA00009437"/>
    </source>
</evidence>
<dbReference type="Gene3D" id="3.40.190.10">
    <property type="entry name" value="Periplasmic binding protein-like II"/>
    <property type="match status" value="2"/>
</dbReference>
<dbReference type="InterPro" id="IPR036390">
    <property type="entry name" value="WH_DNA-bd_sf"/>
</dbReference>
<evidence type="ECO:0000313" key="7">
    <source>
        <dbReference type="Proteomes" id="UP000223606"/>
    </source>
</evidence>
<dbReference type="KEGG" id="hdi:HDIA_1638"/>
<protein>
    <submittedName>
        <fullName evidence="6">HTH-type transcriptional regulator GltC</fullName>
    </submittedName>
</protein>
<dbReference type="GO" id="GO:0032993">
    <property type="term" value="C:protein-DNA complex"/>
    <property type="evidence" value="ECO:0007669"/>
    <property type="project" value="TreeGrafter"/>
</dbReference>
<dbReference type="PANTHER" id="PTHR30346">
    <property type="entry name" value="TRANSCRIPTIONAL DUAL REGULATOR HCAR-RELATED"/>
    <property type="match status" value="1"/>
</dbReference>
<accession>A0A2C9D4T3</accession>
<dbReference type="InterPro" id="IPR005119">
    <property type="entry name" value="LysR_subst-bd"/>
</dbReference>
<dbReference type="GO" id="GO:0003677">
    <property type="term" value="F:DNA binding"/>
    <property type="evidence" value="ECO:0007669"/>
    <property type="project" value="UniProtKB-KW"/>
</dbReference>
<evidence type="ECO:0000256" key="3">
    <source>
        <dbReference type="ARBA" id="ARBA00023125"/>
    </source>
</evidence>
<dbReference type="AlphaFoldDB" id="A0A2C9D4T3"/>
<organism evidence="6 7">
    <name type="scientific">Hartmannibacter diazotrophicus</name>
    <dbReference type="NCBI Taxonomy" id="1482074"/>
    <lineage>
        <taxon>Bacteria</taxon>
        <taxon>Pseudomonadati</taxon>
        <taxon>Pseudomonadota</taxon>
        <taxon>Alphaproteobacteria</taxon>
        <taxon>Hyphomicrobiales</taxon>
        <taxon>Pleomorphomonadaceae</taxon>
        <taxon>Hartmannibacter</taxon>
    </lineage>
</organism>
<dbReference type="SUPFAM" id="SSF46785">
    <property type="entry name" value="Winged helix' DNA-binding domain"/>
    <property type="match status" value="1"/>
</dbReference>
<dbReference type="RefSeq" id="WP_099555731.1">
    <property type="nucleotide sequence ID" value="NZ_LT960614.1"/>
</dbReference>
<dbReference type="PRINTS" id="PR00039">
    <property type="entry name" value="HTHLYSR"/>
</dbReference>
<sequence length="311" mass="34118">MPDLALDLRYLRYAIAVVEHGSFRQTAIALNISQSTVTRRIQLLERRLGFALFNRDSRGVRLTHAGENFLKEAVPGVDQLRRAIRLSSARNGPHNGELRIGILASLAAGFLHLTLKEFRSRFPQVKAVLHESTAETNLHRLATGELDIAFVTGLPNLPRHKAEVLWKERIFVVLPKSHPLASKDELRWDEIRSEPFIVSSNGPGPEIQDYLVAKIAGIGFRPSIDVHDVGRESLLNLVAIGYGLTLTSTSALGLTVEGVVFRAVADSAEELPSSAIWSEANTNPALTGLVEIARSIASDCPEKLADLPYKA</sequence>